<dbReference type="InterPro" id="IPR029021">
    <property type="entry name" value="Prot-tyrosine_phosphatase-like"/>
</dbReference>
<dbReference type="PANTHER" id="PTHR31126">
    <property type="entry name" value="TYROSINE-PROTEIN PHOSPHATASE"/>
    <property type="match status" value="1"/>
</dbReference>
<dbReference type="RefSeq" id="WP_119423610.1">
    <property type="nucleotide sequence ID" value="NZ_QQXK01000004.1"/>
</dbReference>
<organism evidence="2 3">
    <name type="scientific">Galactobacter valiniphilus</name>
    <dbReference type="NCBI Taxonomy" id="2676122"/>
    <lineage>
        <taxon>Bacteria</taxon>
        <taxon>Bacillati</taxon>
        <taxon>Actinomycetota</taxon>
        <taxon>Actinomycetes</taxon>
        <taxon>Micrococcales</taxon>
        <taxon>Micrococcaceae</taxon>
        <taxon>Galactobacter</taxon>
    </lineage>
</organism>
<protein>
    <submittedName>
        <fullName evidence="2">Protein-tyrosine-phosphatase</fullName>
    </submittedName>
</protein>
<keyword evidence="3" id="KW-1185">Reference proteome</keyword>
<dbReference type="Gene3D" id="3.90.190.10">
    <property type="entry name" value="Protein tyrosine phosphatase superfamily"/>
    <property type="match status" value="1"/>
</dbReference>
<accession>A0A399JCI1</accession>
<evidence type="ECO:0000313" key="2">
    <source>
        <dbReference type="EMBL" id="RII43238.1"/>
    </source>
</evidence>
<dbReference type="EMBL" id="QQXK01000004">
    <property type="protein sequence ID" value="RII43238.1"/>
    <property type="molecule type" value="Genomic_DNA"/>
</dbReference>
<dbReference type="Pfam" id="PF13350">
    <property type="entry name" value="Y_phosphatase3"/>
    <property type="match status" value="1"/>
</dbReference>
<dbReference type="Proteomes" id="UP000265419">
    <property type="component" value="Unassembled WGS sequence"/>
</dbReference>
<reference evidence="2 3" key="1">
    <citation type="submission" date="2018-07" db="EMBL/GenBank/DDBJ databases">
        <title>Arthrobacter sp. nov., isolated from raw cow's milk with high bacterial count.</title>
        <authorList>
            <person name="Hahne J."/>
            <person name="Isele D."/>
            <person name="Lipski A."/>
        </authorList>
    </citation>
    <scope>NUCLEOTIDE SEQUENCE [LARGE SCALE GENOMIC DNA]</scope>
    <source>
        <strain evidence="2 3">JZ R-35</strain>
    </source>
</reference>
<comment type="caution">
    <text evidence="2">The sequence shown here is derived from an EMBL/GenBank/DDBJ whole genome shotgun (WGS) entry which is preliminary data.</text>
</comment>
<proteinExistence type="inferred from homology"/>
<name>A0A399JCI1_9MICC</name>
<evidence type="ECO:0000313" key="3">
    <source>
        <dbReference type="Proteomes" id="UP000265419"/>
    </source>
</evidence>
<dbReference type="SUPFAM" id="SSF52799">
    <property type="entry name" value="(Phosphotyrosine protein) phosphatases II"/>
    <property type="match status" value="1"/>
</dbReference>
<dbReference type="InterPro" id="IPR026893">
    <property type="entry name" value="Tyr/Ser_Pase_IphP-type"/>
</dbReference>
<gene>
    <name evidence="2" type="ORF">DWB68_02725</name>
</gene>
<dbReference type="AlphaFoldDB" id="A0A399JCI1"/>
<evidence type="ECO:0000256" key="1">
    <source>
        <dbReference type="ARBA" id="ARBA00009580"/>
    </source>
</evidence>
<dbReference type="PANTHER" id="PTHR31126:SF1">
    <property type="entry name" value="TYROSINE SPECIFIC PROTEIN PHOSPHATASES DOMAIN-CONTAINING PROTEIN"/>
    <property type="match status" value="1"/>
</dbReference>
<comment type="similarity">
    <text evidence="1">Belongs to the protein-tyrosine phosphatase family.</text>
</comment>
<dbReference type="GO" id="GO:0004721">
    <property type="term" value="F:phosphoprotein phosphatase activity"/>
    <property type="evidence" value="ECO:0007669"/>
    <property type="project" value="InterPro"/>
</dbReference>
<sequence>MTALINSRVVVPGLVYRSAAPYGLGAPQLHEVVDALGLRAVADLRGQRERVLAPWAGLEEAGVEYVDVAMDASADESALALETAEDLGQLYLEWLDLKRETVARALSPLAEGTPTLFQCAAGKDRTGMLAALAGMLAGHSREQIIADYALTGQNMQQVKAAMFEAYRPLVSAAQLAHLAEANAPIIMSAPEDAMAVFIDGVEGEYGGVGGFLNSTRMHPAKAFAIRENLERAAG</sequence>